<dbReference type="Pfam" id="PF00126">
    <property type="entry name" value="HTH_1"/>
    <property type="match status" value="1"/>
</dbReference>
<keyword evidence="2" id="KW-0805">Transcription regulation</keyword>
<dbReference type="RefSeq" id="WP_316972853.1">
    <property type="nucleotide sequence ID" value="NZ_JAWIIJ010000002.1"/>
</dbReference>
<evidence type="ECO:0000256" key="3">
    <source>
        <dbReference type="ARBA" id="ARBA00023125"/>
    </source>
</evidence>
<comment type="caution">
    <text evidence="6">The sequence shown here is derived from an EMBL/GenBank/DDBJ whole genome shotgun (WGS) entry which is preliminary data.</text>
</comment>
<dbReference type="InterPro" id="IPR036388">
    <property type="entry name" value="WH-like_DNA-bd_sf"/>
</dbReference>
<dbReference type="CDD" id="cd08432">
    <property type="entry name" value="PBP2_GcdR_TrpI_HvrB_AmpR_like"/>
    <property type="match status" value="1"/>
</dbReference>
<dbReference type="Gene3D" id="3.40.190.10">
    <property type="entry name" value="Periplasmic binding protein-like II"/>
    <property type="match status" value="2"/>
</dbReference>
<dbReference type="Proteomes" id="UP001269819">
    <property type="component" value="Unassembled WGS sequence"/>
</dbReference>
<accession>A0ABU3VVH1</accession>
<dbReference type="PANTHER" id="PTHR30537">
    <property type="entry name" value="HTH-TYPE TRANSCRIPTIONAL REGULATOR"/>
    <property type="match status" value="1"/>
</dbReference>
<evidence type="ECO:0000313" key="7">
    <source>
        <dbReference type="Proteomes" id="UP001269819"/>
    </source>
</evidence>
<evidence type="ECO:0000313" key="6">
    <source>
        <dbReference type="EMBL" id="MDV2078002.1"/>
    </source>
</evidence>
<dbReference type="EMBL" id="JAWIIJ010000002">
    <property type="protein sequence ID" value="MDV2078002.1"/>
    <property type="molecule type" value="Genomic_DNA"/>
</dbReference>
<dbReference type="PROSITE" id="PS50931">
    <property type="entry name" value="HTH_LYSR"/>
    <property type="match status" value="1"/>
</dbReference>
<protein>
    <submittedName>
        <fullName evidence="6">LysR substrate-binding domain-containing protein</fullName>
    </submittedName>
</protein>
<dbReference type="PRINTS" id="PR00039">
    <property type="entry name" value="HTHLYSR"/>
</dbReference>
<reference evidence="6 7" key="1">
    <citation type="submission" date="2023-10" db="EMBL/GenBank/DDBJ databases">
        <title>Characteristics and mechanism of a salt-tolerant marine origin heterotrophic nitrifying- aerobic denitrifying bacteria Marinobacter xestospongiae HN1.</title>
        <authorList>
            <person name="Qi R."/>
        </authorList>
    </citation>
    <scope>NUCLEOTIDE SEQUENCE [LARGE SCALE GENOMIC DNA]</scope>
    <source>
        <strain evidence="6 7">HN1</strain>
    </source>
</reference>
<dbReference type="Pfam" id="PF03466">
    <property type="entry name" value="LysR_substrate"/>
    <property type="match status" value="1"/>
</dbReference>
<evidence type="ECO:0000256" key="4">
    <source>
        <dbReference type="ARBA" id="ARBA00023163"/>
    </source>
</evidence>
<dbReference type="InterPro" id="IPR005119">
    <property type="entry name" value="LysR_subst-bd"/>
</dbReference>
<evidence type="ECO:0000256" key="1">
    <source>
        <dbReference type="ARBA" id="ARBA00009437"/>
    </source>
</evidence>
<feature type="domain" description="HTH lysR-type" evidence="5">
    <location>
        <begin position="4"/>
        <end position="61"/>
    </location>
</feature>
<keyword evidence="4" id="KW-0804">Transcription</keyword>
<sequence length="296" mass="33158">MARPSFSSLKTFEIVARLGSLRAAAEVLHITQSAVSHQLRRLEETLDLQLIEKQGRGIRLTPRGDQLAEGLRAGFGQIDAALDALASDQAQERLRVSCLPSIAVRWLIPRLNRFRSLHPEVAISFQYIDIASSEVPPDIDVQITWFDGDPRGRCDRTLLFAGDTVPVASPHYLQTVQAITQPRDLLRLELLHDETRDPWRYWFHSQGLNPSHLDQGLLYQDFNLLSSAAIAGQGVALCPPRLIETELAQGTLEVLFGTRANTTRAYWLFSHPAPRPAVQQFIDWLTVEAAQPTVSR</sequence>
<dbReference type="InterPro" id="IPR000847">
    <property type="entry name" value="LysR_HTH_N"/>
</dbReference>
<keyword evidence="7" id="KW-1185">Reference proteome</keyword>
<dbReference type="PANTHER" id="PTHR30537:SF74">
    <property type="entry name" value="HTH-TYPE TRANSCRIPTIONAL REGULATOR TRPI"/>
    <property type="match status" value="1"/>
</dbReference>
<organism evidence="6 7">
    <name type="scientific">Marinobacter xestospongiae</name>
    <dbReference type="NCBI Taxonomy" id="994319"/>
    <lineage>
        <taxon>Bacteria</taxon>
        <taxon>Pseudomonadati</taxon>
        <taxon>Pseudomonadota</taxon>
        <taxon>Gammaproteobacteria</taxon>
        <taxon>Pseudomonadales</taxon>
        <taxon>Marinobacteraceae</taxon>
        <taxon>Marinobacter</taxon>
    </lineage>
</organism>
<gene>
    <name evidence="6" type="ORF">RYS15_04875</name>
</gene>
<name>A0ABU3VVH1_9GAMM</name>
<dbReference type="Gene3D" id="1.10.10.10">
    <property type="entry name" value="Winged helix-like DNA-binding domain superfamily/Winged helix DNA-binding domain"/>
    <property type="match status" value="1"/>
</dbReference>
<dbReference type="InterPro" id="IPR058163">
    <property type="entry name" value="LysR-type_TF_proteobact-type"/>
</dbReference>
<comment type="similarity">
    <text evidence="1">Belongs to the LysR transcriptional regulatory family.</text>
</comment>
<evidence type="ECO:0000259" key="5">
    <source>
        <dbReference type="PROSITE" id="PS50931"/>
    </source>
</evidence>
<dbReference type="SUPFAM" id="SSF46785">
    <property type="entry name" value="Winged helix' DNA-binding domain"/>
    <property type="match status" value="1"/>
</dbReference>
<evidence type="ECO:0000256" key="2">
    <source>
        <dbReference type="ARBA" id="ARBA00023015"/>
    </source>
</evidence>
<dbReference type="InterPro" id="IPR036390">
    <property type="entry name" value="WH_DNA-bd_sf"/>
</dbReference>
<dbReference type="SUPFAM" id="SSF53850">
    <property type="entry name" value="Periplasmic binding protein-like II"/>
    <property type="match status" value="1"/>
</dbReference>
<keyword evidence="3" id="KW-0238">DNA-binding</keyword>
<proteinExistence type="inferred from homology"/>